<evidence type="ECO:0000313" key="3">
    <source>
        <dbReference type="Proteomes" id="UP000317730"/>
    </source>
</evidence>
<reference evidence="2 3" key="1">
    <citation type="submission" date="2019-06" db="EMBL/GenBank/DDBJ databases">
        <title>Whole genome shotgun sequence of Acetobacter peroxydans NBRC 13755.</title>
        <authorList>
            <person name="Hosoyama A."/>
            <person name="Uohara A."/>
            <person name="Ohji S."/>
            <person name="Ichikawa N."/>
        </authorList>
    </citation>
    <scope>NUCLEOTIDE SEQUENCE [LARGE SCALE GENOMIC DNA]</scope>
    <source>
        <strain evidence="2 3">NBRC 13755</strain>
    </source>
</reference>
<organism evidence="2 3">
    <name type="scientific">Acetobacter peroxydans</name>
    <dbReference type="NCBI Taxonomy" id="104098"/>
    <lineage>
        <taxon>Bacteria</taxon>
        <taxon>Pseudomonadati</taxon>
        <taxon>Pseudomonadota</taxon>
        <taxon>Alphaproteobacteria</taxon>
        <taxon>Acetobacterales</taxon>
        <taxon>Acetobacteraceae</taxon>
        <taxon>Acetobacter</taxon>
    </lineage>
</organism>
<evidence type="ECO:0000259" key="1">
    <source>
        <dbReference type="Pfam" id="PF05050"/>
    </source>
</evidence>
<gene>
    <name evidence="2" type="ORF">APE01nite_12570</name>
</gene>
<name>A0A4Y3TWT3_9PROT</name>
<feature type="domain" description="Methyltransferase FkbM" evidence="1">
    <location>
        <begin position="39"/>
        <end position="190"/>
    </location>
</feature>
<dbReference type="NCBIfam" id="TIGR01444">
    <property type="entry name" value="fkbM_fam"/>
    <property type="match status" value="1"/>
</dbReference>
<dbReference type="PANTHER" id="PTHR34203:SF15">
    <property type="entry name" value="SLL1173 PROTEIN"/>
    <property type="match status" value="1"/>
</dbReference>
<keyword evidence="3" id="KW-1185">Reference proteome</keyword>
<proteinExistence type="predicted"/>
<sequence>MDVLPNDHVGRHVFFTGTFDRPVFECLRLFAGDTPVLWDIGANIGYMSAEFLNLLPGAHVLAIEPLPDIFTILQQNLQEISPHRALCLNCAVSDHSGTARMQRISNNSGGSFICNEGDEVTIVSGDTLLDLAPAPTVIKIDVEGHEAQVLQGLKNVLSGTELRAVVFEHHTRTTMAEEVRAPLHKAGFKIFRIWKNALTWGLYAAEHPRGPTGYYPTADFAAIRDGITPPGVKFLR</sequence>
<dbReference type="AlphaFoldDB" id="A0A4Y3TWT3"/>
<dbReference type="EMBL" id="BJMV01000005">
    <property type="protein sequence ID" value="GEB85460.1"/>
    <property type="molecule type" value="Genomic_DNA"/>
</dbReference>
<dbReference type="Pfam" id="PF05050">
    <property type="entry name" value="Methyltransf_21"/>
    <property type="match status" value="1"/>
</dbReference>
<dbReference type="InterPro" id="IPR029063">
    <property type="entry name" value="SAM-dependent_MTases_sf"/>
</dbReference>
<dbReference type="Gene3D" id="3.40.50.150">
    <property type="entry name" value="Vaccinia Virus protein VP39"/>
    <property type="match status" value="1"/>
</dbReference>
<dbReference type="InterPro" id="IPR052514">
    <property type="entry name" value="SAM-dependent_MTase"/>
</dbReference>
<accession>A0A4Y3TWT3</accession>
<evidence type="ECO:0000313" key="2">
    <source>
        <dbReference type="EMBL" id="GEB85460.1"/>
    </source>
</evidence>
<dbReference type="SUPFAM" id="SSF53335">
    <property type="entry name" value="S-adenosyl-L-methionine-dependent methyltransferases"/>
    <property type="match status" value="1"/>
</dbReference>
<protein>
    <recommendedName>
        <fullName evidence="1">Methyltransferase FkbM domain-containing protein</fullName>
    </recommendedName>
</protein>
<comment type="caution">
    <text evidence="2">The sequence shown here is derived from an EMBL/GenBank/DDBJ whole genome shotgun (WGS) entry which is preliminary data.</text>
</comment>
<dbReference type="InterPro" id="IPR006342">
    <property type="entry name" value="FkbM_mtfrase"/>
</dbReference>
<dbReference type="Proteomes" id="UP000317730">
    <property type="component" value="Unassembled WGS sequence"/>
</dbReference>
<dbReference type="PANTHER" id="PTHR34203">
    <property type="entry name" value="METHYLTRANSFERASE, FKBM FAMILY PROTEIN"/>
    <property type="match status" value="1"/>
</dbReference>